<gene>
    <name evidence="1" type="ORF">UU57_C0004G0029</name>
</gene>
<reference evidence="1 2" key="1">
    <citation type="journal article" date="2015" name="Nature">
        <title>rRNA introns, odd ribosomes, and small enigmatic genomes across a large radiation of phyla.</title>
        <authorList>
            <person name="Brown C.T."/>
            <person name="Hug L.A."/>
            <person name="Thomas B.C."/>
            <person name="Sharon I."/>
            <person name="Castelle C.J."/>
            <person name="Singh A."/>
            <person name="Wilkins M.J."/>
            <person name="Williams K.H."/>
            <person name="Banfield J.F."/>
        </authorList>
    </citation>
    <scope>NUCLEOTIDE SEQUENCE [LARGE SCALE GENOMIC DNA]</scope>
</reference>
<dbReference type="Proteomes" id="UP000034286">
    <property type="component" value="Unassembled WGS sequence"/>
</dbReference>
<comment type="caution">
    <text evidence="1">The sequence shown here is derived from an EMBL/GenBank/DDBJ whole genome shotgun (WGS) entry which is preliminary data.</text>
</comment>
<proteinExistence type="predicted"/>
<sequence>LLSQVLGTLMGLEYGLVGTLNGNLQKLVYILDQARNKLSN</sequence>
<evidence type="ECO:0000313" key="2">
    <source>
        <dbReference type="Proteomes" id="UP000034286"/>
    </source>
</evidence>
<dbReference type="AlphaFoldDB" id="A0A0G0Y7T3"/>
<organism evidence="1 2">
    <name type="scientific">Candidatus Woesebacteria bacterium GW2011_GWE1_41_24</name>
    <dbReference type="NCBI Taxonomy" id="1618597"/>
    <lineage>
        <taxon>Bacteria</taxon>
        <taxon>Candidatus Woeseibacteriota</taxon>
    </lineage>
</organism>
<name>A0A0G0Y7T3_9BACT</name>
<feature type="non-terminal residue" evidence="1">
    <location>
        <position position="1"/>
    </location>
</feature>
<accession>A0A0G0Y7T3</accession>
<dbReference type="EMBL" id="LCBD01000004">
    <property type="protein sequence ID" value="KKS05536.1"/>
    <property type="molecule type" value="Genomic_DNA"/>
</dbReference>
<protein>
    <submittedName>
        <fullName evidence="1">Uncharacterized protein</fullName>
    </submittedName>
</protein>
<dbReference type="Gene3D" id="6.10.250.290">
    <property type="match status" value="1"/>
</dbReference>
<evidence type="ECO:0000313" key="1">
    <source>
        <dbReference type="EMBL" id="KKS05536.1"/>
    </source>
</evidence>